<reference evidence="1" key="1">
    <citation type="journal article" date="2015" name="Nature">
        <title>Complex archaea that bridge the gap between prokaryotes and eukaryotes.</title>
        <authorList>
            <person name="Spang A."/>
            <person name="Saw J.H."/>
            <person name="Jorgensen S.L."/>
            <person name="Zaremba-Niedzwiedzka K."/>
            <person name="Martijn J."/>
            <person name="Lind A.E."/>
            <person name="van Eijk R."/>
            <person name="Schleper C."/>
            <person name="Guy L."/>
            <person name="Ettema T.J."/>
        </authorList>
    </citation>
    <scope>NUCLEOTIDE SEQUENCE</scope>
</reference>
<proteinExistence type="predicted"/>
<comment type="caution">
    <text evidence="1">The sequence shown here is derived from an EMBL/GenBank/DDBJ whole genome shotgun (WGS) entry which is preliminary data.</text>
</comment>
<sequence length="93" mass="10421">MFLLTTATPCAILEVDQSRGGLMETQRVDSAIRNGGRMMDVINSAICPDCDGLVEMRKVGEHWTWVHATPPCTKFPSDDAYADEDEILRMMEE</sequence>
<protein>
    <submittedName>
        <fullName evidence="1">Uncharacterized protein</fullName>
    </submittedName>
</protein>
<accession>A0A0F8VTL3</accession>
<dbReference type="EMBL" id="LAZR01069453">
    <property type="protein sequence ID" value="KKK47677.1"/>
    <property type="molecule type" value="Genomic_DNA"/>
</dbReference>
<evidence type="ECO:0000313" key="1">
    <source>
        <dbReference type="EMBL" id="KKK47677.1"/>
    </source>
</evidence>
<organism evidence="1">
    <name type="scientific">marine sediment metagenome</name>
    <dbReference type="NCBI Taxonomy" id="412755"/>
    <lineage>
        <taxon>unclassified sequences</taxon>
        <taxon>metagenomes</taxon>
        <taxon>ecological metagenomes</taxon>
    </lineage>
</organism>
<dbReference type="AlphaFoldDB" id="A0A0F8VTL3"/>
<gene>
    <name evidence="1" type="ORF">LCGC14_3152780</name>
</gene>
<name>A0A0F8VTL3_9ZZZZ</name>